<dbReference type="EMBL" id="AP026074">
    <property type="protein sequence ID" value="BDM74744.1"/>
    <property type="molecule type" value="Genomic_DNA"/>
</dbReference>
<geneLocation type="plasmid" evidence="2 3">
    <name>SNP1</name>
</geneLocation>
<accession>A0ABM8A874</accession>
<organism evidence="2 3">
    <name type="scientific">Streptomyces nigrescens</name>
    <dbReference type="NCBI Taxonomy" id="1920"/>
    <lineage>
        <taxon>Bacteria</taxon>
        <taxon>Bacillati</taxon>
        <taxon>Actinomycetota</taxon>
        <taxon>Actinomycetes</taxon>
        <taxon>Kitasatosporales</taxon>
        <taxon>Streptomycetaceae</taxon>
        <taxon>Streptomyces</taxon>
    </lineage>
</organism>
<proteinExistence type="predicted"/>
<keyword evidence="1" id="KW-1133">Transmembrane helix</keyword>
<dbReference type="Proteomes" id="UP001059597">
    <property type="component" value="Plasmid SNP1"/>
</dbReference>
<feature type="transmembrane region" description="Helical" evidence="1">
    <location>
        <begin position="22"/>
        <end position="47"/>
    </location>
</feature>
<evidence type="ECO:0000313" key="3">
    <source>
        <dbReference type="Proteomes" id="UP001059597"/>
    </source>
</evidence>
<sequence length="227" mass="24808">MIEMACVQAEIRGSRGMSDNGALYGLLGALGGAGIAGLATVYGPALLHRRQSEQRTSEEQTRRRETEITRLLKMRTTGRAWIDALERTVQDLEAHRPVDVDRFDESIDRVSAEATEAGHALAHSGLWLESQDTPPHGIPLVQAPPGRPEAANVNGSTSAALSQLLGRLREATREVRAEVLQSPARQEVPVRREILDALERVRAARAQLNAVLLEQIDHINGGRARRA</sequence>
<evidence type="ECO:0000313" key="2">
    <source>
        <dbReference type="EMBL" id="BDM74744.1"/>
    </source>
</evidence>
<protein>
    <recommendedName>
        <fullName evidence="4">Secreted protein</fullName>
    </recommendedName>
</protein>
<name>A0ABM8A874_STRNI</name>
<keyword evidence="2" id="KW-0614">Plasmid</keyword>
<gene>
    <name evidence="2" type="ORF">HEK616_82310</name>
</gene>
<evidence type="ECO:0008006" key="4">
    <source>
        <dbReference type="Google" id="ProtNLM"/>
    </source>
</evidence>
<keyword evidence="3" id="KW-1185">Reference proteome</keyword>
<keyword evidence="1" id="KW-0812">Transmembrane</keyword>
<reference evidence="2" key="1">
    <citation type="submission" date="2022-06" db="EMBL/GenBank/DDBJ databases">
        <title>Complete genome sequence of Streptomyces nigrescens HEK616.</title>
        <authorList>
            <person name="Asamizu S."/>
            <person name="Onaka H."/>
        </authorList>
    </citation>
    <scope>NUCLEOTIDE SEQUENCE</scope>
    <source>
        <strain evidence="2">HEK616</strain>
        <plasmid evidence="2">SNP1</plasmid>
    </source>
</reference>
<evidence type="ECO:0000256" key="1">
    <source>
        <dbReference type="SAM" id="Phobius"/>
    </source>
</evidence>
<keyword evidence="1" id="KW-0472">Membrane</keyword>